<proteinExistence type="predicted"/>
<evidence type="ECO:0000313" key="1">
    <source>
        <dbReference type="EMBL" id="MCH7322662.1"/>
    </source>
</evidence>
<comment type="caution">
    <text evidence="1">The sequence shown here is derived from an EMBL/GenBank/DDBJ whole genome shotgun (WGS) entry which is preliminary data.</text>
</comment>
<accession>A0ABS9UEA1</accession>
<keyword evidence="2" id="KW-1185">Reference proteome</keyword>
<evidence type="ECO:0000313" key="2">
    <source>
        <dbReference type="Proteomes" id="UP001316087"/>
    </source>
</evidence>
<gene>
    <name evidence="1" type="ORF">LZ480_12240</name>
</gene>
<dbReference type="Proteomes" id="UP001316087">
    <property type="component" value="Unassembled WGS sequence"/>
</dbReference>
<reference evidence="1 2" key="1">
    <citation type="submission" date="2022-03" db="EMBL/GenBank/DDBJ databases">
        <authorList>
            <person name="Jo J.-H."/>
            <person name="Im W.-T."/>
        </authorList>
    </citation>
    <scope>NUCLEOTIDE SEQUENCE [LARGE SCALE GENOMIC DNA]</scope>
    <source>
        <strain evidence="1 2">MA9</strain>
    </source>
</reference>
<dbReference type="EMBL" id="JAKZFC010000004">
    <property type="protein sequence ID" value="MCH7322662.1"/>
    <property type="molecule type" value="Genomic_DNA"/>
</dbReference>
<sequence length="133" mass="15506">MAISMMEAYGIELLKANGISFEQLSEQFKQNKSAFNIDENFDFTELKSLYDTDFVTFKQAYTDIYTVKFMTINGLRNIMRMRFNIPIEQYETLETGNGLRNVPASESIEQQIRTIVSSNWNVERNDKTLTLFV</sequence>
<name>A0ABS9UEA1_9BACL</name>
<protein>
    <submittedName>
        <fullName evidence="1">Uncharacterized protein</fullName>
    </submittedName>
</protein>
<dbReference type="RefSeq" id="WP_241369727.1">
    <property type="nucleotide sequence ID" value="NZ_JAKZFC010000004.1"/>
</dbReference>
<organism evidence="1 2">
    <name type="scientific">Solibacillus palustris</name>
    <dbReference type="NCBI Taxonomy" id="2908203"/>
    <lineage>
        <taxon>Bacteria</taxon>
        <taxon>Bacillati</taxon>
        <taxon>Bacillota</taxon>
        <taxon>Bacilli</taxon>
        <taxon>Bacillales</taxon>
        <taxon>Caryophanaceae</taxon>
        <taxon>Solibacillus</taxon>
    </lineage>
</organism>